<reference evidence="2" key="1">
    <citation type="submission" date="2022-12" db="EMBL/GenBank/DDBJ databases">
        <title>Draft genome sequences of 22 rhizogenic Agrobacterium biovar 1 strains, the causative agent of hairy root disease.</title>
        <authorList>
            <person name="Kim N."/>
            <person name="Vargas P."/>
            <person name="Rediers H."/>
        </authorList>
    </citation>
    <scope>NUCLEOTIDE SEQUENCE</scope>
    <source>
        <strain evidence="2">ST15.13.006</strain>
    </source>
</reference>
<dbReference type="Proteomes" id="UP001151018">
    <property type="component" value="Unassembled WGS sequence"/>
</dbReference>
<dbReference type="EMBL" id="JAPZLR010000002">
    <property type="protein sequence ID" value="MCZ7936645.1"/>
    <property type="molecule type" value="Genomic_DNA"/>
</dbReference>
<evidence type="ECO:0000313" key="3">
    <source>
        <dbReference type="Proteomes" id="UP001151018"/>
    </source>
</evidence>
<dbReference type="AlphaFoldDB" id="A0A9X3KL29"/>
<organism evidence="2 3">
    <name type="scientific">Agrobacterium salinitolerans</name>
    <dbReference type="NCBI Taxonomy" id="1183413"/>
    <lineage>
        <taxon>Bacteria</taxon>
        <taxon>Pseudomonadati</taxon>
        <taxon>Pseudomonadota</taxon>
        <taxon>Alphaproteobacteria</taxon>
        <taxon>Hyphomicrobiales</taxon>
        <taxon>Rhizobiaceae</taxon>
        <taxon>Rhizobium/Agrobacterium group</taxon>
        <taxon>Agrobacterium</taxon>
    </lineage>
</organism>
<dbReference type="RefSeq" id="WP_269834612.1">
    <property type="nucleotide sequence ID" value="NZ_JAPZLR010000002.1"/>
</dbReference>
<accession>A0A9X3KL29</accession>
<protein>
    <submittedName>
        <fullName evidence="2">Uncharacterized protein</fullName>
    </submittedName>
</protein>
<gene>
    <name evidence="2" type="ORF">O9X88_03740</name>
</gene>
<comment type="caution">
    <text evidence="2">The sequence shown here is derived from an EMBL/GenBank/DDBJ whole genome shotgun (WGS) entry which is preliminary data.</text>
</comment>
<keyword evidence="1" id="KW-0175">Coiled coil</keyword>
<proteinExistence type="predicted"/>
<evidence type="ECO:0000256" key="1">
    <source>
        <dbReference type="SAM" id="Coils"/>
    </source>
</evidence>
<evidence type="ECO:0000313" key="2">
    <source>
        <dbReference type="EMBL" id="MCZ7936645.1"/>
    </source>
</evidence>
<feature type="coiled-coil region" evidence="1">
    <location>
        <begin position="4"/>
        <end position="31"/>
    </location>
</feature>
<sequence length="49" mass="5318">MSNNSELIKAIKDAENAITKAINALKDIASEIEAEETTADIPTWEASQK</sequence>
<name>A0A9X3KL29_9HYPH</name>